<keyword evidence="3" id="KW-0472">Membrane</keyword>
<gene>
    <name evidence="4" type="ORF">EJD97_021295</name>
</gene>
<dbReference type="GO" id="GO:0004674">
    <property type="term" value="F:protein serine/threonine kinase activity"/>
    <property type="evidence" value="ECO:0007669"/>
    <property type="project" value="UniProtKB-KW"/>
</dbReference>
<feature type="non-terminal residue" evidence="4">
    <location>
        <position position="66"/>
    </location>
</feature>
<dbReference type="EMBL" id="RXGB01000643">
    <property type="protein sequence ID" value="TMX02507.1"/>
    <property type="molecule type" value="Genomic_DNA"/>
</dbReference>
<protein>
    <submittedName>
        <fullName evidence="4">Uncharacterized protein</fullName>
    </submittedName>
</protein>
<evidence type="ECO:0000256" key="2">
    <source>
        <dbReference type="ARBA" id="ARBA00022527"/>
    </source>
</evidence>
<comment type="caution">
    <text evidence="4">The sequence shown here is derived from an EMBL/GenBank/DDBJ whole genome shotgun (WGS) entry which is preliminary data.</text>
</comment>
<comment type="subcellular location">
    <subcellularLocation>
        <location evidence="1">Membrane</location>
    </subcellularLocation>
</comment>
<dbReference type="AlphaFoldDB" id="A0A6N2C4G3"/>
<dbReference type="PANTHER" id="PTHR47985:SF25">
    <property type="entry name" value="SERINE_THREONINE-PROTEIN KINASE CDL1-LIKE"/>
    <property type="match status" value="1"/>
</dbReference>
<name>A0A6N2C4G3_SOLCI</name>
<sequence length="66" mass="7247">MGDPILQGHYPVRGMSQALVVASMCVQEQPNMCPVIANVLKALTYLASQKIDHETRGAHHNFTART</sequence>
<evidence type="ECO:0000313" key="4">
    <source>
        <dbReference type="EMBL" id="TMX02507.1"/>
    </source>
</evidence>
<evidence type="ECO:0000256" key="1">
    <source>
        <dbReference type="ARBA" id="ARBA00004370"/>
    </source>
</evidence>
<reference evidence="4" key="1">
    <citation type="submission" date="2019-05" db="EMBL/GenBank/DDBJ databases">
        <title>The de novo reference genome and transcriptome assemblies of the wild tomato species Solanum chilense.</title>
        <authorList>
            <person name="Stam R."/>
            <person name="Nosenko T."/>
            <person name="Hoerger A.C."/>
            <person name="Stephan W."/>
            <person name="Seidel M.A."/>
            <person name="Kuhn J.M.M."/>
            <person name="Haberer G."/>
            <person name="Tellier A."/>
        </authorList>
    </citation>
    <scope>NUCLEOTIDE SEQUENCE</scope>
    <source>
        <tissue evidence="4">Mature leaves</tissue>
    </source>
</reference>
<keyword evidence="2" id="KW-0723">Serine/threonine-protein kinase</keyword>
<dbReference type="GO" id="GO:0016020">
    <property type="term" value="C:membrane"/>
    <property type="evidence" value="ECO:0007669"/>
    <property type="project" value="UniProtKB-SubCell"/>
</dbReference>
<keyword evidence="2" id="KW-0418">Kinase</keyword>
<proteinExistence type="predicted"/>
<dbReference type="PANTHER" id="PTHR47985">
    <property type="entry name" value="OS07G0668900 PROTEIN"/>
    <property type="match status" value="1"/>
</dbReference>
<keyword evidence="2" id="KW-0808">Transferase</keyword>
<accession>A0A6N2C4G3</accession>
<evidence type="ECO:0000256" key="3">
    <source>
        <dbReference type="ARBA" id="ARBA00023136"/>
    </source>
</evidence>
<organism evidence="4">
    <name type="scientific">Solanum chilense</name>
    <name type="common">Tomato</name>
    <name type="synonym">Lycopersicon chilense</name>
    <dbReference type="NCBI Taxonomy" id="4083"/>
    <lineage>
        <taxon>Eukaryota</taxon>
        <taxon>Viridiplantae</taxon>
        <taxon>Streptophyta</taxon>
        <taxon>Embryophyta</taxon>
        <taxon>Tracheophyta</taxon>
        <taxon>Spermatophyta</taxon>
        <taxon>Magnoliopsida</taxon>
        <taxon>eudicotyledons</taxon>
        <taxon>Gunneridae</taxon>
        <taxon>Pentapetalae</taxon>
        <taxon>asterids</taxon>
        <taxon>lamiids</taxon>
        <taxon>Solanales</taxon>
        <taxon>Solanaceae</taxon>
        <taxon>Solanoideae</taxon>
        <taxon>Solaneae</taxon>
        <taxon>Solanum</taxon>
        <taxon>Solanum subgen. Lycopersicon</taxon>
    </lineage>
</organism>